<protein>
    <submittedName>
        <fullName evidence="1">Dynein light chain</fullName>
    </submittedName>
</protein>
<gene>
    <name evidence="1" type="ORF">OWV82_023284</name>
</gene>
<comment type="caution">
    <text evidence="1">The sequence shown here is derived from an EMBL/GenBank/DDBJ whole genome shotgun (WGS) entry which is preliminary data.</text>
</comment>
<proteinExistence type="predicted"/>
<sequence>MLQKMQQDALHLAAKPLDVFYVTESTHVAHFIKEDFDRAYGQGWQCTVGTDYGSFVTHCHGCSIYFGIGSLSILLFRVIVNQVAEANLFQALETVNA</sequence>
<organism evidence="1 2">
    <name type="scientific">Melia azedarach</name>
    <name type="common">Chinaberry tree</name>
    <dbReference type="NCBI Taxonomy" id="155640"/>
    <lineage>
        <taxon>Eukaryota</taxon>
        <taxon>Viridiplantae</taxon>
        <taxon>Streptophyta</taxon>
        <taxon>Embryophyta</taxon>
        <taxon>Tracheophyta</taxon>
        <taxon>Spermatophyta</taxon>
        <taxon>Magnoliopsida</taxon>
        <taxon>eudicotyledons</taxon>
        <taxon>Gunneridae</taxon>
        <taxon>Pentapetalae</taxon>
        <taxon>rosids</taxon>
        <taxon>malvids</taxon>
        <taxon>Sapindales</taxon>
        <taxon>Meliaceae</taxon>
        <taxon>Melia</taxon>
    </lineage>
</organism>
<reference evidence="1 2" key="1">
    <citation type="journal article" date="2023" name="Science">
        <title>Complex scaffold remodeling in plant triterpene biosynthesis.</title>
        <authorList>
            <person name="De La Pena R."/>
            <person name="Hodgson H."/>
            <person name="Liu J.C."/>
            <person name="Stephenson M.J."/>
            <person name="Martin A.C."/>
            <person name="Owen C."/>
            <person name="Harkess A."/>
            <person name="Leebens-Mack J."/>
            <person name="Jimenez L.E."/>
            <person name="Osbourn A."/>
            <person name="Sattely E.S."/>
        </authorList>
    </citation>
    <scope>NUCLEOTIDE SEQUENCE [LARGE SCALE GENOMIC DNA]</scope>
    <source>
        <strain evidence="2">cv. JPN11</strain>
        <tissue evidence="1">Leaf</tissue>
    </source>
</reference>
<dbReference type="Proteomes" id="UP001164539">
    <property type="component" value="Chromosome 13"/>
</dbReference>
<accession>A0ACC1WZI3</accession>
<name>A0ACC1WZI3_MELAZ</name>
<keyword evidence="2" id="KW-1185">Reference proteome</keyword>
<evidence type="ECO:0000313" key="1">
    <source>
        <dbReference type="EMBL" id="KAJ4703365.1"/>
    </source>
</evidence>
<evidence type="ECO:0000313" key="2">
    <source>
        <dbReference type="Proteomes" id="UP001164539"/>
    </source>
</evidence>
<dbReference type="EMBL" id="CM051406">
    <property type="protein sequence ID" value="KAJ4703365.1"/>
    <property type="molecule type" value="Genomic_DNA"/>
</dbReference>